<feature type="transmembrane region" description="Helical" evidence="6">
    <location>
        <begin position="113"/>
        <end position="138"/>
    </location>
</feature>
<keyword evidence="9" id="KW-1185">Reference proteome</keyword>
<evidence type="ECO:0000313" key="8">
    <source>
        <dbReference type="EMBL" id="AGK57010.1"/>
    </source>
</evidence>
<dbReference type="Proteomes" id="UP000005952">
    <property type="component" value="Chromosome"/>
</dbReference>
<dbReference type="PANTHER" id="PTHR30485">
    <property type="entry name" value="NI/FE-HYDROGENASE 1 B-TYPE CYTOCHROME SUBUNIT"/>
    <property type="match status" value="1"/>
</dbReference>
<feature type="transmembrane region" description="Helical" evidence="6">
    <location>
        <begin position="25"/>
        <end position="44"/>
    </location>
</feature>
<evidence type="ECO:0000259" key="7">
    <source>
        <dbReference type="Pfam" id="PF01292"/>
    </source>
</evidence>
<dbReference type="PANTHER" id="PTHR30485:SF2">
    <property type="entry name" value="BLL0597 PROTEIN"/>
    <property type="match status" value="1"/>
</dbReference>
<protein>
    <submittedName>
        <fullName evidence="8">Cytochrome b561</fullName>
    </submittedName>
</protein>
<gene>
    <name evidence="8" type="ORF">HYPDE_26648</name>
</gene>
<dbReference type="RefSeq" id="WP_015597047.1">
    <property type="nucleotide sequence ID" value="NC_021172.1"/>
</dbReference>
<evidence type="ECO:0000256" key="3">
    <source>
        <dbReference type="ARBA" id="ARBA00022692"/>
    </source>
</evidence>
<dbReference type="Pfam" id="PF01292">
    <property type="entry name" value="Ni_hydr_CYTB"/>
    <property type="match status" value="1"/>
</dbReference>
<dbReference type="STRING" id="670307.HYPDE_26648"/>
<dbReference type="InterPro" id="IPR016174">
    <property type="entry name" value="Di-haem_cyt_TM"/>
</dbReference>
<dbReference type="HOGENOM" id="CLU_078451_2_1_5"/>
<keyword evidence="5 6" id="KW-0472">Membrane</keyword>
<dbReference type="KEGG" id="hdt:HYPDE_26648"/>
<evidence type="ECO:0000256" key="5">
    <source>
        <dbReference type="ARBA" id="ARBA00023136"/>
    </source>
</evidence>
<dbReference type="GO" id="GO:0022904">
    <property type="term" value="P:respiratory electron transport chain"/>
    <property type="evidence" value="ECO:0007669"/>
    <property type="project" value="InterPro"/>
</dbReference>
<dbReference type="GO" id="GO:0005886">
    <property type="term" value="C:plasma membrane"/>
    <property type="evidence" value="ECO:0007669"/>
    <property type="project" value="UniProtKB-SubCell"/>
</dbReference>
<reference evidence="8 9" key="1">
    <citation type="journal article" date="2013" name="Genome Announc.">
        <title>Genome sequences for three denitrifying bacterial strains isolated from a uranium- and nitrate-contaminated subsurface environment.</title>
        <authorList>
            <person name="Venkatramanan R."/>
            <person name="Prakash O."/>
            <person name="Woyke T."/>
            <person name="Chain P."/>
            <person name="Goodwin L.A."/>
            <person name="Watson D."/>
            <person name="Brooks S."/>
            <person name="Kostka J.E."/>
            <person name="Green S.J."/>
        </authorList>
    </citation>
    <scope>NUCLEOTIDE SEQUENCE [LARGE SCALE GENOMIC DNA]</scope>
    <source>
        <strain evidence="8 9">1NES1</strain>
    </source>
</reference>
<dbReference type="GO" id="GO:0009055">
    <property type="term" value="F:electron transfer activity"/>
    <property type="evidence" value="ECO:0007669"/>
    <property type="project" value="InterPro"/>
</dbReference>
<dbReference type="SUPFAM" id="SSF81342">
    <property type="entry name" value="Transmembrane di-heme cytochromes"/>
    <property type="match status" value="1"/>
</dbReference>
<dbReference type="Gene3D" id="1.20.950.20">
    <property type="entry name" value="Transmembrane di-heme cytochromes, Chain C"/>
    <property type="match status" value="1"/>
</dbReference>
<dbReference type="InterPro" id="IPR011577">
    <property type="entry name" value="Cyt_b561_bac/Ni-Hgenase"/>
</dbReference>
<dbReference type="OrthoDB" id="196472at2"/>
<evidence type="ECO:0000256" key="2">
    <source>
        <dbReference type="ARBA" id="ARBA00022475"/>
    </source>
</evidence>
<feature type="transmembrane region" description="Helical" evidence="6">
    <location>
        <begin position="150"/>
        <end position="170"/>
    </location>
</feature>
<proteinExistence type="predicted"/>
<feature type="transmembrane region" description="Helical" evidence="6">
    <location>
        <begin position="51"/>
        <end position="72"/>
    </location>
</feature>
<dbReference type="InterPro" id="IPR051542">
    <property type="entry name" value="Hydrogenase_cytochrome"/>
</dbReference>
<evidence type="ECO:0000256" key="1">
    <source>
        <dbReference type="ARBA" id="ARBA00004651"/>
    </source>
</evidence>
<evidence type="ECO:0000256" key="6">
    <source>
        <dbReference type="SAM" id="Phobius"/>
    </source>
</evidence>
<evidence type="ECO:0000313" key="9">
    <source>
        <dbReference type="Proteomes" id="UP000005952"/>
    </source>
</evidence>
<dbReference type="GO" id="GO:0020037">
    <property type="term" value="F:heme binding"/>
    <property type="evidence" value="ECO:0007669"/>
    <property type="project" value="TreeGrafter"/>
</dbReference>
<sequence length="188" mass="20614">MLSDANNVSEAGGAMPPATVRVWDPFIRIFHWSLVALFAIAFLTGDEIEWLHLWAGYAIALLVTLRLLWGFVGPRYARFSDFVRGPTAVWSYLRKALRLDAPRTLGHNPAGGAMILALLGLLIGLCSTGILMTTDTFWGSKMLEEIHEALAYATLALVGLHVVGVIFASIEHGENLVKSMLTGRKRPL</sequence>
<accession>N0BA92</accession>
<dbReference type="eggNOG" id="COG3658">
    <property type="taxonomic scope" value="Bacteria"/>
</dbReference>
<organism evidence="8 9">
    <name type="scientific">Hyphomicrobium denitrificans 1NES1</name>
    <dbReference type="NCBI Taxonomy" id="670307"/>
    <lineage>
        <taxon>Bacteria</taxon>
        <taxon>Pseudomonadati</taxon>
        <taxon>Pseudomonadota</taxon>
        <taxon>Alphaproteobacteria</taxon>
        <taxon>Hyphomicrobiales</taxon>
        <taxon>Hyphomicrobiaceae</taxon>
        <taxon>Hyphomicrobium</taxon>
    </lineage>
</organism>
<dbReference type="EMBL" id="CP005587">
    <property type="protein sequence ID" value="AGK57010.1"/>
    <property type="molecule type" value="Genomic_DNA"/>
</dbReference>
<dbReference type="AlphaFoldDB" id="N0BA92"/>
<feature type="domain" description="Cytochrome b561 bacterial/Ni-hydrogenase" evidence="7">
    <location>
        <begin position="22"/>
        <end position="183"/>
    </location>
</feature>
<name>N0BA92_9HYPH</name>
<evidence type="ECO:0000256" key="4">
    <source>
        <dbReference type="ARBA" id="ARBA00022989"/>
    </source>
</evidence>
<comment type="subcellular location">
    <subcellularLocation>
        <location evidence="1">Cell membrane</location>
        <topology evidence="1">Multi-pass membrane protein</topology>
    </subcellularLocation>
</comment>
<keyword evidence="4 6" id="KW-1133">Transmembrane helix</keyword>
<keyword evidence="3 6" id="KW-0812">Transmembrane</keyword>
<keyword evidence="2" id="KW-1003">Cell membrane</keyword>